<dbReference type="GO" id="GO:0016607">
    <property type="term" value="C:nuclear speck"/>
    <property type="evidence" value="ECO:0007669"/>
    <property type="project" value="InterPro"/>
</dbReference>
<dbReference type="GeneID" id="109051994"/>
<reference evidence="3" key="1">
    <citation type="submission" date="2025-08" db="UniProtKB">
        <authorList>
            <consortium name="RefSeq"/>
        </authorList>
    </citation>
    <scope>IDENTIFICATION</scope>
    <source>
        <tissue evidence="3">Muscle</tissue>
    </source>
</reference>
<feature type="compositionally biased region" description="Polar residues" evidence="1">
    <location>
        <begin position="200"/>
        <end position="218"/>
    </location>
</feature>
<feature type="compositionally biased region" description="Low complexity" evidence="1">
    <location>
        <begin position="393"/>
        <end position="402"/>
    </location>
</feature>
<feature type="compositionally biased region" description="Acidic residues" evidence="1">
    <location>
        <begin position="324"/>
        <end position="336"/>
    </location>
</feature>
<dbReference type="KEGG" id="ccar:109051994"/>
<feature type="region of interest" description="Disordered" evidence="1">
    <location>
        <begin position="975"/>
        <end position="1019"/>
    </location>
</feature>
<dbReference type="OrthoDB" id="5376140at2759"/>
<dbReference type="Proteomes" id="UP001155660">
    <property type="component" value="Unplaced"/>
</dbReference>
<sequence length="1148" mass="129420">MSKRRTRLSPQAEAIQFILSGREKPCFKVKCISDFKGRGVFTCTPIEKGSFVAEYRGELISRYELDKRQKKYTEKQNAFLFDFEWNNSAWCIDASREDGSLGRLVNDCHKSPNCKMRRLTVQGKPHLCLFAIENIEAETEITYDYGDSQWPWRNLAPSGMIQTQHSGDPEVSERPSSSFQQAPSGMIQTQHSGDPEVSERPSSSFQQAPSGMIQTQHSGDPEVSERPSSSFQQANHSTGIACFKHVLTAEQLRVKQRLQNLKRHHDCCEDRYEKAEKERIARERQVTLSLVTRINDSVGPPSVDDGGFHDGNSTSPNDQISNDMTDESSDATDYDDANYVPDSSGNSSDTSSNSRDLKIIDNHLPHKVFKEISLGMATAHSSDSTNSSLEQRSFSSSKMSSGHCSSGIICSDSSSEKTLHSSINVTSLPNTAKRSKYNKKQYCLYCSKAISKLARHLESAHSTQPDVAKALSFNKRSRERKDLLRSLKKRGNFNHNATVASSGDGEMVACRRPTRVRQSNDFSHCKFCQGLYARDCLWRHVRNCPQKSVEVETRVGRKRIHIDLPKAETVHEAVWKIACEMNQDDISLVVRSESDILSLGESMYNGRKPNEKRNDYIRQKMREMARLLIAARATTPLKTTEDLVMPSNFPHVIQAVRSVAGYDLDTNSYKTPSLALKLGHSLAKVAGIVQCNAIIANRNVIAESAKQFATLYEKRWAESISSAALGTLHQAKWNKPHVLPFTQDVHLLHKFLATERAKCMKDLEEDPNIKSFGNLAQVTLTQVVLFNRRRQGEVSKIELQAFASRNRTELNPDIMMGLTEFERKVAKYFDRVEIRGKRSRMVPVLLTPDMIAAMDLLIKNRNECQVHTENVYLFARPCVLSHYRGSDCFRKYSKQCGAKNPESLTSTRLRKQVATLSTVLNLKENEMDQLATFLGHDIRVHREFYRLPESTLQLAKVSKLLIAMEKGRLSDLQGKGLDDIEINPEDEVGTSDDDSSEETIADLHQHEGSRTETFGDRTLLRDSHASTTLDNLESTSASTVLDNANISNTQPRHDSQQNTALQVVTSQTSSKCSTAKQAGKVRSKWTGNEVKAVERHMIHFITNCKVPGKKDCDSCLQAEPVALKDRDWAAIKYYIHNRIISMKRKMNR</sequence>
<dbReference type="PANTHER" id="PTHR33480:SF5">
    <property type="entry name" value="SI:DKEY-51D8.9"/>
    <property type="match status" value="1"/>
</dbReference>
<dbReference type="PROSITE" id="PS50280">
    <property type="entry name" value="SET"/>
    <property type="match status" value="1"/>
</dbReference>
<feature type="compositionally biased region" description="Polar residues" evidence="1">
    <location>
        <begin position="311"/>
        <end position="323"/>
    </location>
</feature>
<dbReference type="RefSeq" id="XP_042610368.1">
    <property type="nucleotide sequence ID" value="XM_042754434.1"/>
</dbReference>
<dbReference type="AlphaFoldDB" id="A0A9Q9XYI6"/>
<dbReference type="SMART" id="SM00317">
    <property type="entry name" value="SET"/>
    <property type="match status" value="1"/>
</dbReference>
<name>A0A9Q9XYI6_CYPCA</name>
<evidence type="ECO:0000259" key="2">
    <source>
        <dbReference type="PROSITE" id="PS50280"/>
    </source>
</evidence>
<feature type="compositionally biased region" description="Basic and acidic residues" evidence="1">
    <location>
        <begin position="1001"/>
        <end position="1019"/>
    </location>
</feature>
<gene>
    <name evidence="3" type="primary">LOC109051994</name>
</gene>
<feature type="region of interest" description="Disordered" evidence="1">
    <location>
        <begin position="294"/>
        <end position="355"/>
    </location>
</feature>
<dbReference type="GO" id="GO:0045944">
    <property type="term" value="P:positive regulation of transcription by RNA polymerase II"/>
    <property type="evidence" value="ECO:0007669"/>
    <property type="project" value="InterPro"/>
</dbReference>
<dbReference type="GO" id="GO:0003713">
    <property type="term" value="F:transcription coactivator activity"/>
    <property type="evidence" value="ECO:0007669"/>
    <property type="project" value="InterPro"/>
</dbReference>
<organism evidence="3">
    <name type="scientific">Cyprinus carpio</name>
    <name type="common">Common carp</name>
    <dbReference type="NCBI Taxonomy" id="7962"/>
    <lineage>
        <taxon>Eukaryota</taxon>
        <taxon>Metazoa</taxon>
        <taxon>Chordata</taxon>
        <taxon>Craniata</taxon>
        <taxon>Vertebrata</taxon>
        <taxon>Euteleostomi</taxon>
        <taxon>Actinopterygii</taxon>
        <taxon>Neopterygii</taxon>
        <taxon>Teleostei</taxon>
        <taxon>Ostariophysi</taxon>
        <taxon>Cypriniformes</taxon>
        <taxon>Cyprinidae</taxon>
        <taxon>Cyprininae</taxon>
        <taxon>Cyprinus</taxon>
    </lineage>
</organism>
<evidence type="ECO:0000313" key="3">
    <source>
        <dbReference type="RefSeq" id="XP_042610368.1"/>
    </source>
</evidence>
<dbReference type="InterPro" id="IPR001214">
    <property type="entry name" value="SET_dom"/>
</dbReference>
<feature type="region of interest" description="Disordered" evidence="1">
    <location>
        <begin position="380"/>
        <end position="402"/>
    </location>
</feature>
<feature type="compositionally biased region" description="Acidic residues" evidence="1">
    <location>
        <begin position="979"/>
        <end position="1000"/>
    </location>
</feature>
<protein>
    <submittedName>
        <fullName evidence="3">Uncharacterized protein LOC109051994 isoform X1</fullName>
    </submittedName>
</protein>
<dbReference type="PANTHER" id="PTHR33480">
    <property type="entry name" value="SET DOMAIN-CONTAINING PROTEIN-RELATED"/>
    <property type="match status" value="1"/>
</dbReference>
<feature type="compositionally biased region" description="Polar residues" evidence="1">
    <location>
        <begin position="174"/>
        <end position="192"/>
    </location>
</feature>
<feature type="compositionally biased region" description="Polar residues" evidence="1">
    <location>
        <begin position="380"/>
        <end position="392"/>
    </location>
</feature>
<feature type="compositionally biased region" description="Low complexity" evidence="1">
    <location>
        <begin position="342"/>
        <end position="354"/>
    </location>
</feature>
<dbReference type="SMR" id="A0A9Q9XYI6"/>
<proteinExistence type="predicted"/>
<dbReference type="GO" id="GO:0007219">
    <property type="term" value="P:Notch signaling pathway"/>
    <property type="evidence" value="ECO:0007669"/>
    <property type="project" value="InterPro"/>
</dbReference>
<evidence type="ECO:0000256" key="1">
    <source>
        <dbReference type="SAM" id="MobiDB-lite"/>
    </source>
</evidence>
<dbReference type="Pfam" id="PF00856">
    <property type="entry name" value="SET"/>
    <property type="match status" value="1"/>
</dbReference>
<feature type="domain" description="SET" evidence="2">
    <location>
        <begin position="25"/>
        <end position="146"/>
    </location>
</feature>
<accession>A0A9Q9XYI6</accession>
<feature type="region of interest" description="Disordered" evidence="1">
    <location>
        <begin position="159"/>
        <end position="233"/>
    </location>
</feature>